<feature type="domain" description="ABC1 atypical kinase-like" evidence="6">
    <location>
        <begin position="419"/>
        <end position="666"/>
    </location>
</feature>
<dbReference type="EMBL" id="JAUEPO010000003">
    <property type="protein sequence ID" value="KAK3327895.1"/>
    <property type="molecule type" value="Genomic_DNA"/>
</dbReference>
<keyword evidence="2" id="KW-0808">Transferase</keyword>
<dbReference type="PANTHER" id="PTHR43851">
    <property type="match status" value="1"/>
</dbReference>
<dbReference type="Proteomes" id="UP001286456">
    <property type="component" value="Unassembled WGS sequence"/>
</dbReference>
<feature type="compositionally biased region" description="Basic and acidic residues" evidence="5">
    <location>
        <begin position="228"/>
        <end position="238"/>
    </location>
</feature>
<evidence type="ECO:0000256" key="1">
    <source>
        <dbReference type="ARBA" id="ARBA00009670"/>
    </source>
</evidence>
<evidence type="ECO:0000313" key="8">
    <source>
        <dbReference type="Proteomes" id="UP001286456"/>
    </source>
</evidence>
<evidence type="ECO:0000256" key="2">
    <source>
        <dbReference type="ARBA" id="ARBA00022679"/>
    </source>
</evidence>
<feature type="region of interest" description="Disordered" evidence="5">
    <location>
        <begin position="256"/>
        <end position="296"/>
    </location>
</feature>
<dbReference type="SUPFAM" id="SSF56112">
    <property type="entry name" value="Protein kinase-like (PK-like)"/>
    <property type="match status" value="1"/>
</dbReference>
<dbReference type="InterPro" id="IPR011009">
    <property type="entry name" value="Kinase-like_dom_sf"/>
</dbReference>
<evidence type="ECO:0000256" key="3">
    <source>
        <dbReference type="ARBA" id="ARBA00022741"/>
    </source>
</evidence>
<dbReference type="InterPro" id="IPR034646">
    <property type="entry name" value="ADCK3_dom"/>
</dbReference>
<dbReference type="Pfam" id="PF03109">
    <property type="entry name" value="ABC1"/>
    <property type="match status" value="1"/>
</dbReference>
<gene>
    <name evidence="7" type="ORF">B0T19DRAFT_176628</name>
</gene>
<dbReference type="InterPro" id="IPR051409">
    <property type="entry name" value="Atypical_kinase_ADCK"/>
</dbReference>
<feature type="region of interest" description="Disordered" evidence="5">
    <location>
        <begin position="43"/>
        <end position="134"/>
    </location>
</feature>
<evidence type="ECO:0000259" key="6">
    <source>
        <dbReference type="Pfam" id="PF03109"/>
    </source>
</evidence>
<feature type="compositionally biased region" description="Low complexity" evidence="5">
    <location>
        <begin position="58"/>
        <end position="102"/>
    </location>
</feature>
<evidence type="ECO:0000313" key="7">
    <source>
        <dbReference type="EMBL" id="KAK3327895.1"/>
    </source>
</evidence>
<evidence type="ECO:0000256" key="5">
    <source>
        <dbReference type="SAM" id="MobiDB-lite"/>
    </source>
</evidence>
<accession>A0AAE0IMS4</accession>
<protein>
    <submittedName>
        <fullName evidence="7">ABC1 family-domain-containing protein</fullName>
    </submittedName>
</protein>
<proteinExistence type="inferred from homology"/>
<dbReference type="CDD" id="cd13970">
    <property type="entry name" value="ABC1_ADCK3"/>
    <property type="match status" value="1"/>
</dbReference>
<keyword evidence="4" id="KW-0067">ATP-binding</keyword>
<dbReference type="InterPro" id="IPR004147">
    <property type="entry name" value="ABC1_dom"/>
</dbReference>
<dbReference type="GO" id="GO:0005524">
    <property type="term" value="F:ATP binding"/>
    <property type="evidence" value="ECO:0007669"/>
    <property type="project" value="UniProtKB-KW"/>
</dbReference>
<dbReference type="GO" id="GO:0006744">
    <property type="term" value="P:ubiquinone biosynthetic process"/>
    <property type="evidence" value="ECO:0007669"/>
    <property type="project" value="TreeGrafter"/>
</dbReference>
<dbReference type="PANTHER" id="PTHR43851:SF3">
    <property type="entry name" value="COENZYME Q8"/>
    <property type="match status" value="1"/>
</dbReference>
<feature type="region of interest" description="Disordered" evidence="5">
    <location>
        <begin position="198"/>
        <end position="238"/>
    </location>
</feature>
<reference evidence="7" key="1">
    <citation type="journal article" date="2023" name="Mol. Phylogenet. Evol.">
        <title>Genome-scale phylogeny and comparative genomics of the fungal order Sordariales.</title>
        <authorList>
            <person name="Hensen N."/>
            <person name="Bonometti L."/>
            <person name="Westerberg I."/>
            <person name="Brannstrom I.O."/>
            <person name="Guillou S."/>
            <person name="Cros-Aarteil S."/>
            <person name="Calhoun S."/>
            <person name="Haridas S."/>
            <person name="Kuo A."/>
            <person name="Mondo S."/>
            <person name="Pangilinan J."/>
            <person name="Riley R."/>
            <person name="LaButti K."/>
            <person name="Andreopoulos B."/>
            <person name="Lipzen A."/>
            <person name="Chen C."/>
            <person name="Yan M."/>
            <person name="Daum C."/>
            <person name="Ng V."/>
            <person name="Clum A."/>
            <person name="Steindorff A."/>
            <person name="Ohm R.A."/>
            <person name="Martin F."/>
            <person name="Silar P."/>
            <person name="Natvig D.O."/>
            <person name="Lalanne C."/>
            <person name="Gautier V."/>
            <person name="Ament-Velasquez S.L."/>
            <person name="Kruys A."/>
            <person name="Hutchinson M.I."/>
            <person name="Powell A.J."/>
            <person name="Barry K."/>
            <person name="Miller A.N."/>
            <person name="Grigoriev I.V."/>
            <person name="Debuchy R."/>
            <person name="Gladieux P."/>
            <person name="Hiltunen Thoren M."/>
            <person name="Johannesson H."/>
        </authorList>
    </citation>
    <scope>NUCLEOTIDE SEQUENCE</scope>
    <source>
        <strain evidence="7">SMH4131-1</strain>
    </source>
</reference>
<keyword evidence="3" id="KW-0547">Nucleotide-binding</keyword>
<feature type="compositionally biased region" description="Basic and acidic residues" evidence="5">
    <location>
        <begin position="198"/>
        <end position="217"/>
    </location>
</feature>
<comment type="caution">
    <text evidence="7">The sequence shown here is derived from an EMBL/GenBank/DDBJ whole genome shotgun (WGS) entry which is preliminary data.</text>
</comment>
<reference evidence="7" key="2">
    <citation type="submission" date="2023-06" db="EMBL/GenBank/DDBJ databases">
        <authorList>
            <consortium name="Lawrence Berkeley National Laboratory"/>
            <person name="Haridas S."/>
            <person name="Hensen N."/>
            <person name="Bonometti L."/>
            <person name="Westerberg I."/>
            <person name="Brannstrom I.O."/>
            <person name="Guillou S."/>
            <person name="Cros-Aarteil S."/>
            <person name="Calhoun S."/>
            <person name="Kuo A."/>
            <person name="Mondo S."/>
            <person name="Pangilinan J."/>
            <person name="Riley R."/>
            <person name="Labutti K."/>
            <person name="Andreopoulos B."/>
            <person name="Lipzen A."/>
            <person name="Chen C."/>
            <person name="Yanf M."/>
            <person name="Daum C."/>
            <person name="Ng V."/>
            <person name="Clum A."/>
            <person name="Steindorff A."/>
            <person name="Ohm R."/>
            <person name="Martin F."/>
            <person name="Silar P."/>
            <person name="Natvig D."/>
            <person name="Lalanne C."/>
            <person name="Gautier V."/>
            <person name="Ament-Velasquez S.L."/>
            <person name="Kruys A."/>
            <person name="Hutchinson M.I."/>
            <person name="Powell A.J."/>
            <person name="Barry K."/>
            <person name="Miller A.N."/>
            <person name="Grigoriev I.V."/>
            <person name="Debuchy R."/>
            <person name="Gladieux P."/>
            <person name="Thoren M.H."/>
            <person name="Johannesson H."/>
        </authorList>
    </citation>
    <scope>NUCLEOTIDE SEQUENCE</scope>
    <source>
        <strain evidence="7">SMH4131-1</strain>
    </source>
</reference>
<organism evidence="7 8">
    <name type="scientific">Cercophora scortea</name>
    <dbReference type="NCBI Taxonomy" id="314031"/>
    <lineage>
        <taxon>Eukaryota</taxon>
        <taxon>Fungi</taxon>
        <taxon>Dikarya</taxon>
        <taxon>Ascomycota</taxon>
        <taxon>Pezizomycotina</taxon>
        <taxon>Sordariomycetes</taxon>
        <taxon>Sordariomycetidae</taxon>
        <taxon>Sordariales</taxon>
        <taxon>Lasiosphaeriaceae</taxon>
        <taxon>Cercophora</taxon>
    </lineage>
</organism>
<keyword evidence="8" id="KW-1185">Reference proteome</keyword>
<name>A0AAE0IMS4_9PEZI</name>
<evidence type="ECO:0000256" key="4">
    <source>
        <dbReference type="ARBA" id="ARBA00022840"/>
    </source>
</evidence>
<dbReference type="AlphaFoldDB" id="A0AAE0IMS4"/>
<sequence length="774" mass="83715">MRLADLLVDLAAVASASRSVAEKHIALRARQLDRLSRATSVVPGYGQQLQSHPRHQRQQQQKQQEQQLQQQQPAAEAPTAPTSAPTTKPDTTTTTTSTSATDKLSTARLVVESAQNQDSSRPPPPPPSAFAPAPWANSIHAVPIAPVPRRPANGPPSGKPVVVGGGAAGLEGLAPGGIDVNIFRTGKGSRILESLKEKPAVDGQRDQAKPLVGEDARQSSVAAAQEGSEVHDGRAGVDVDRSTGVGAIADIKSEAAAPVAPTASAPVPAQEEAAPKVSTSPAPAAPAPDASSKPTTLSREDADLIADLTTPAPATTPVSIPQRPRYELRESKVPSSRLGRLWNYGGLAAGMFAGTITEGLSRAVGGGSGEGSMMLSPANMERLVTKLSRMRGAALKMGQMMSFQDSKMLPGPIQEVLQRVQDRADYMPAWQRDRVLASNLGSEWRSLFGEFDDKPLAAASIGQVHRATLKSTGQRVAVKIQFPGVADSINSDLDNLAILLAATKLLPKGLYLNKTIENARTELAWECDYEREAECGRRYLELLSNGADTDKDSVFTVPAIFPEASGKQVLTMEFMDGVGVTRVTDFTQEQKDWIGTQILQLCLREITEFKFMQTDPNWTNFLYNPARNKLELLDFGASREYPDDFIGLYVRLLEAASRTDRDAVKALSEQLGYLTGHESRAMLDAHTTSVLTLAEPFLRSAPEVYDFRDQTITERVKGQIPVMIHERLAPPPEETYSLHRKLSGAFLLCAKLGSRVRCREMFERALEKTDLDFP</sequence>
<dbReference type="GO" id="GO:0016740">
    <property type="term" value="F:transferase activity"/>
    <property type="evidence" value="ECO:0007669"/>
    <property type="project" value="UniProtKB-KW"/>
</dbReference>
<comment type="similarity">
    <text evidence="1">Belongs to the protein kinase superfamily. ADCK protein kinase family.</text>
</comment>